<sequence>MTDDVAEMISLSGKALPGYGSKHPFLQMELCKVLFGLCRKTFEGVTETAMRPIIGDFLHQAKVRIARRSKKLENSKD</sequence>
<proteinExistence type="predicted"/>
<dbReference type="Proteomes" id="UP000827092">
    <property type="component" value="Unassembled WGS sequence"/>
</dbReference>
<accession>A0AAV6U9F9</accession>
<name>A0AAV6U9F9_9ARAC</name>
<evidence type="ECO:0000313" key="2">
    <source>
        <dbReference type="Proteomes" id="UP000827092"/>
    </source>
</evidence>
<organism evidence="1 2">
    <name type="scientific">Oedothorax gibbosus</name>
    <dbReference type="NCBI Taxonomy" id="931172"/>
    <lineage>
        <taxon>Eukaryota</taxon>
        <taxon>Metazoa</taxon>
        <taxon>Ecdysozoa</taxon>
        <taxon>Arthropoda</taxon>
        <taxon>Chelicerata</taxon>
        <taxon>Arachnida</taxon>
        <taxon>Araneae</taxon>
        <taxon>Araneomorphae</taxon>
        <taxon>Entelegynae</taxon>
        <taxon>Araneoidea</taxon>
        <taxon>Linyphiidae</taxon>
        <taxon>Erigoninae</taxon>
        <taxon>Oedothorax</taxon>
    </lineage>
</organism>
<reference evidence="1 2" key="1">
    <citation type="journal article" date="2022" name="Nat. Ecol. Evol.">
        <title>A masculinizing supergene underlies an exaggerated male reproductive morph in a spider.</title>
        <authorList>
            <person name="Hendrickx F."/>
            <person name="De Corte Z."/>
            <person name="Sonet G."/>
            <person name="Van Belleghem S.M."/>
            <person name="Kostlbacher S."/>
            <person name="Vangestel C."/>
        </authorList>
    </citation>
    <scope>NUCLEOTIDE SEQUENCE [LARGE SCALE GENOMIC DNA]</scope>
    <source>
        <strain evidence="1">W744_W776</strain>
    </source>
</reference>
<dbReference type="AlphaFoldDB" id="A0AAV6U9F9"/>
<keyword evidence="2" id="KW-1185">Reference proteome</keyword>
<protein>
    <submittedName>
        <fullName evidence="1">Uncharacterized protein</fullName>
    </submittedName>
</protein>
<gene>
    <name evidence="1" type="ORF">JTE90_024695</name>
</gene>
<evidence type="ECO:0000313" key="1">
    <source>
        <dbReference type="EMBL" id="KAG8180945.1"/>
    </source>
</evidence>
<comment type="caution">
    <text evidence="1">The sequence shown here is derived from an EMBL/GenBank/DDBJ whole genome shotgun (WGS) entry which is preliminary data.</text>
</comment>
<dbReference type="EMBL" id="JAFNEN010000539">
    <property type="protein sequence ID" value="KAG8180945.1"/>
    <property type="molecule type" value="Genomic_DNA"/>
</dbReference>